<name>A0A3P3XPA6_9SPIR</name>
<gene>
    <name evidence="1" type="ORF">SPIRO4BDMA_40656</name>
</gene>
<protein>
    <recommendedName>
        <fullName evidence="2">Aldose 1-epimerase</fullName>
    </recommendedName>
</protein>
<dbReference type="InterPro" id="IPR027839">
    <property type="entry name" value="DUF4432"/>
</dbReference>
<accession>A0A3P3XPA6</accession>
<dbReference type="AlphaFoldDB" id="A0A3P3XPA6"/>
<evidence type="ECO:0008006" key="2">
    <source>
        <dbReference type="Google" id="ProtNLM"/>
    </source>
</evidence>
<dbReference type="GO" id="GO:0030246">
    <property type="term" value="F:carbohydrate binding"/>
    <property type="evidence" value="ECO:0007669"/>
    <property type="project" value="InterPro"/>
</dbReference>
<sequence length="337" mass="36971">MFSEQEQLILESPSFSASAFRYRSGVEALRIRAGRGEFIWLPYLGQQVWDWSVDGKSLKFEGFVEEPSYGKNFLQNYGGFLIHCGMTAMGNPGPRDTHLHHGELPVARFDEAWIETGTEDGREEGLSLCGHIHWKVPFVAEYHCTPSLRISADGLRLRAEVCLENPTSRDLEYMYLAHINFAFVGAEKILSTVPFDAAHVTVREEILPGLALPGQAANPALIQRIDGDAAYEPELVAILNHGDAAMPAGSVLVNKDGSVRWVRQDSPELDHHVIWITHNRDRGACGFHLPATAGPTGFASEKALGNLKRLPAGGSVTLRYECGFGDRLGDAPIAGAH</sequence>
<reference evidence="1" key="1">
    <citation type="submission" date="2017-02" db="EMBL/GenBank/DDBJ databases">
        <authorList>
            <person name="Regsiter A."/>
            <person name="William W."/>
        </authorList>
    </citation>
    <scope>NUCLEOTIDE SEQUENCE</scope>
    <source>
        <strain evidence="1">BdmA 4</strain>
    </source>
</reference>
<dbReference type="Gene3D" id="2.70.98.10">
    <property type="match status" value="1"/>
</dbReference>
<organism evidence="1">
    <name type="scientific">uncultured spirochete</name>
    <dbReference type="NCBI Taxonomy" id="156406"/>
    <lineage>
        <taxon>Bacteria</taxon>
        <taxon>Pseudomonadati</taxon>
        <taxon>Spirochaetota</taxon>
        <taxon>Spirochaetia</taxon>
        <taxon>Spirochaetales</taxon>
        <taxon>environmental samples</taxon>
    </lineage>
</organism>
<dbReference type="Pfam" id="PF14486">
    <property type="entry name" value="DUF4432"/>
    <property type="match status" value="1"/>
</dbReference>
<dbReference type="EMBL" id="FWDO01000004">
    <property type="protein sequence ID" value="SLM18084.1"/>
    <property type="molecule type" value="Genomic_DNA"/>
</dbReference>
<dbReference type="InterPro" id="IPR014718">
    <property type="entry name" value="GH-type_carb-bd"/>
</dbReference>
<evidence type="ECO:0000313" key="1">
    <source>
        <dbReference type="EMBL" id="SLM18084.1"/>
    </source>
</evidence>
<proteinExistence type="predicted"/>